<dbReference type="Proteomes" id="UP000177912">
    <property type="component" value="Unassembled WGS sequence"/>
</dbReference>
<evidence type="ECO:0000256" key="1">
    <source>
        <dbReference type="SAM" id="SignalP"/>
    </source>
</evidence>
<dbReference type="EMBL" id="MFEI01000015">
    <property type="protein sequence ID" value="OGE80944.1"/>
    <property type="molecule type" value="Genomic_DNA"/>
</dbReference>
<reference evidence="2 3" key="1">
    <citation type="journal article" date="2016" name="Nat. Commun.">
        <title>Thousands of microbial genomes shed light on interconnected biogeochemical processes in an aquifer system.</title>
        <authorList>
            <person name="Anantharaman K."/>
            <person name="Brown C.T."/>
            <person name="Hug L.A."/>
            <person name="Sharon I."/>
            <person name="Castelle C.J."/>
            <person name="Probst A.J."/>
            <person name="Thomas B.C."/>
            <person name="Singh A."/>
            <person name="Wilkins M.J."/>
            <person name="Karaoz U."/>
            <person name="Brodie E.L."/>
            <person name="Williams K.H."/>
            <person name="Hubbard S.S."/>
            <person name="Banfield J.F."/>
        </authorList>
    </citation>
    <scope>NUCLEOTIDE SEQUENCE [LARGE SCALE GENOMIC DNA]</scope>
</reference>
<dbReference type="AlphaFoldDB" id="A0A1F5NTP3"/>
<name>A0A1F5NTP3_9BACT</name>
<evidence type="ECO:0008006" key="4">
    <source>
        <dbReference type="Google" id="ProtNLM"/>
    </source>
</evidence>
<feature type="signal peptide" evidence="1">
    <location>
        <begin position="1"/>
        <end position="20"/>
    </location>
</feature>
<gene>
    <name evidence="2" type="ORF">A2826_00255</name>
</gene>
<evidence type="ECO:0000313" key="2">
    <source>
        <dbReference type="EMBL" id="OGE80944.1"/>
    </source>
</evidence>
<sequence length="116" mass="13018">MQKLPVVVFLVLLAFIPLFAGDCAETYDNDIVEVSDIHMLRVSFKYMIPDFCSDNLERELAEKCGNGEVRIVLNYSSQKACESIKPGTRFVGLYRPDGKGGWLTVSITKTSPEPKR</sequence>
<dbReference type="STRING" id="1817822.A2826_00255"/>
<accession>A0A1F5NTP3</accession>
<keyword evidence="1" id="KW-0732">Signal</keyword>
<comment type="caution">
    <text evidence="2">The sequence shown here is derived from an EMBL/GenBank/DDBJ whole genome shotgun (WGS) entry which is preliminary data.</text>
</comment>
<feature type="chain" id="PRO_5009520193" description="Lipoprotein" evidence="1">
    <location>
        <begin position="21"/>
        <end position="116"/>
    </location>
</feature>
<protein>
    <recommendedName>
        <fullName evidence="4">Lipoprotein</fullName>
    </recommendedName>
</protein>
<evidence type="ECO:0000313" key="3">
    <source>
        <dbReference type="Proteomes" id="UP000177912"/>
    </source>
</evidence>
<organism evidence="2 3">
    <name type="scientific">Candidatus Doudnabacteria bacterium RIFCSPHIGHO2_01_FULL_43_23</name>
    <dbReference type="NCBI Taxonomy" id="1817822"/>
    <lineage>
        <taxon>Bacteria</taxon>
        <taxon>Candidatus Doudnaibacteriota</taxon>
    </lineage>
</organism>
<proteinExistence type="predicted"/>